<dbReference type="EMBL" id="MNWX01000026">
    <property type="protein sequence ID" value="OIO65170.1"/>
    <property type="molecule type" value="Genomic_DNA"/>
</dbReference>
<keyword evidence="1" id="KW-0472">Membrane</keyword>
<evidence type="ECO:0000256" key="1">
    <source>
        <dbReference type="SAM" id="Phobius"/>
    </source>
</evidence>
<protein>
    <submittedName>
        <fullName evidence="2">Uncharacterized protein</fullName>
    </submittedName>
</protein>
<organism evidence="2 3">
    <name type="scientific">Candidatus Wolfebacteria bacterium CG1_02_39_135</name>
    <dbReference type="NCBI Taxonomy" id="1805425"/>
    <lineage>
        <taxon>Bacteria</taxon>
        <taxon>Candidatus Wolfeibacteriota</taxon>
    </lineage>
</organism>
<name>A0A1J4XTV3_9BACT</name>
<accession>A0A1J4XTV3</accession>
<evidence type="ECO:0000313" key="2">
    <source>
        <dbReference type="EMBL" id="OIO65170.1"/>
    </source>
</evidence>
<keyword evidence="1" id="KW-1133">Transmembrane helix</keyword>
<feature type="transmembrane region" description="Helical" evidence="1">
    <location>
        <begin position="26"/>
        <end position="48"/>
    </location>
</feature>
<evidence type="ECO:0000313" key="3">
    <source>
        <dbReference type="Proteomes" id="UP000182693"/>
    </source>
</evidence>
<dbReference type="AlphaFoldDB" id="A0A1J4XTV3"/>
<gene>
    <name evidence="2" type="ORF">AUJ30_01455</name>
</gene>
<comment type="caution">
    <text evidence="2">The sequence shown here is derived from an EMBL/GenBank/DDBJ whole genome shotgun (WGS) entry which is preliminary data.</text>
</comment>
<proteinExistence type="predicted"/>
<keyword evidence="1" id="KW-0812">Transmembrane</keyword>
<sequence length="153" mass="16746">MTMKETKETTKTKEAKGAKAKKAKKIVIAGIVAVLATILFVAGIGRLIPSGKIKVNSPPTEARVAIAQNQKKVVWKKLQEITAPAQWSKEYSTPSGLFKIMPAPGEKAEVLFSDGKYFLLDSLEQIDMGAVSEGFRLRGIGKETVVFLYEGRY</sequence>
<dbReference type="Proteomes" id="UP000182693">
    <property type="component" value="Unassembled WGS sequence"/>
</dbReference>
<reference evidence="2 3" key="1">
    <citation type="journal article" date="2016" name="Environ. Microbiol.">
        <title>Genomic resolution of a cold subsurface aquifer community provides metabolic insights for novel microbes adapted to high CO concentrations.</title>
        <authorList>
            <person name="Probst A.J."/>
            <person name="Castelle C.J."/>
            <person name="Singh A."/>
            <person name="Brown C.T."/>
            <person name="Anantharaman K."/>
            <person name="Sharon I."/>
            <person name="Hug L.A."/>
            <person name="Burstein D."/>
            <person name="Emerson J.B."/>
            <person name="Thomas B.C."/>
            <person name="Banfield J.F."/>
        </authorList>
    </citation>
    <scope>NUCLEOTIDE SEQUENCE [LARGE SCALE GENOMIC DNA]</scope>
    <source>
        <strain evidence="2">CG1_02_39_135</strain>
    </source>
</reference>